<dbReference type="PANTHER" id="PTHR39430:SF1">
    <property type="entry name" value="PROTEASE"/>
    <property type="match status" value="1"/>
</dbReference>
<dbReference type="GO" id="GO:0008237">
    <property type="term" value="F:metallopeptidase activity"/>
    <property type="evidence" value="ECO:0007669"/>
    <property type="project" value="UniProtKB-KW"/>
</dbReference>
<feature type="transmembrane region" description="Helical" evidence="1">
    <location>
        <begin position="46"/>
        <end position="66"/>
    </location>
</feature>
<keyword evidence="1" id="KW-1133">Transmembrane helix</keyword>
<feature type="transmembrane region" description="Helical" evidence="1">
    <location>
        <begin position="78"/>
        <end position="98"/>
    </location>
</feature>
<keyword evidence="4" id="KW-1185">Reference proteome</keyword>
<feature type="domain" description="CAAX prenyl protease 2/Lysostaphin resistance protein A-like" evidence="2">
    <location>
        <begin position="157"/>
        <end position="249"/>
    </location>
</feature>
<keyword evidence="3" id="KW-0482">Metalloprotease</keyword>
<name>A0A411HKD4_9GAMM</name>
<feature type="transmembrane region" description="Helical" evidence="1">
    <location>
        <begin position="185"/>
        <end position="203"/>
    </location>
</feature>
<gene>
    <name evidence="3" type="ORF">ELE36_11905</name>
</gene>
<evidence type="ECO:0000313" key="3">
    <source>
        <dbReference type="EMBL" id="QBB70996.1"/>
    </source>
</evidence>
<sequence length="313" mass="34337">MTKDMVTHGLFTLARSATKMRAPHSRGKEANMRAFFCNPEGQLRNGVWIVIFLVLFVASRFVYHPVSQAIQHLNFDAAWLQPLPFIFALLVTWACVRLRRQRLSSVGFEMDRRWAKEVGVGVGIGTAAMLAIAALIVATGGAQLSLDPARSLAALGSAAWVFACVALFEETLFRGFVFQRMVDGAGIWIAQISLALLFAIAHWDNPGMEPTTQVLAMIDTALGAILLGLAYLRTRSLALPIGIHFGWNWAQGALLGFDVSGFAQAGWLHAEILDKPQWVTGGKFGPEASMFAVIVDLITVALLWRWRGTRARS</sequence>
<keyword evidence="1" id="KW-0472">Membrane</keyword>
<feature type="transmembrane region" description="Helical" evidence="1">
    <location>
        <begin position="288"/>
        <end position="306"/>
    </location>
</feature>
<dbReference type="Pfam" id="PF02517">
    <property type="entry name" value="Rce1-like"/>
    <property type="match status" value="1"/>
</dbReference>
<dbReference type="GO" id="GO:0006508">
    <property type="term" value="P:proteolysis"/>
    <property type="evidence" value="ECO:0007669"/>
    <property type="project" value="UniProtKB-KW"/>
</dbReference>
<protein>
    <submittedName>
        <fullName evidence="3">CPBP family intramembrane metalloprotease</fullName>
    </submittedName>
</protein>
<feature type="transmembrane region" description="Helical" evidence="1">
    <location>
        <begin position="245"/>
        <end position="268"/>
    </location>
</feature>
<evidence type="ECO:0000259" key="2">
    <source>
        <dbReference type="Pfam" id="PF02517"/>
    </source>
</evidence>
<feature type="transmembrane region" description="Helical" evidence="1">
    <location>
        <begin position="152"/>
        <end position="173"/>
    </location>
</feature>
<reference evidence="3 4" key="1">
    <citation type="submission" date="2019-01" db="EMBL/GenBank/DDBJ databases">
        <title>Pseudolysobacter antarctica gen. nov., sp. nov., isolated from Fildes Peninsula, Antarctica.</title>
        <authorList>
            <person name="Wei Z."/>
            <person name="Peng F."/>
        </authorList>
    </citation>
    <scope>NUCLEOTIDE SEQUENCE [LARGE SCALE GENOMIC DNA]</scope>
    <source>
        <strain evidence="3 4">AQ6-296</strain>
    </source>
</reference>
<dbReference type="PANTHER" id="PTHR39430">
    <property type="entry name" value="MEMBRANE-ASSOCIATED PROTEASE-RELATED"/>
    <property type="match status" value="1"/>
</dbReference>
<keyword evidence="1" id="KW-0812">Transmembrane</keyword>
<organism evidence="3 4">
    <name type="scientific">Pseudolysobacter antarcticus</name>
    <dbReference type="NCBI Taxonomy" id="2511995"/>
    <lineage>
        <taxon>Bacteria</taxon>
        <taxon>Pseudomonadati</taxon>
        <taxon>Pseudomonadota</taxon>
        <taxon>Gammaproteobacteria</taxon>
        <taxon>Lysobacterales</taxon>
        <taxon>Rhodanobacteraceae</taxon>
        <taxon>Pseudolysobacter</taxon>
    </lineage>
</organism>
<dbReference type="KEGG" id="xbc:ELE36_11905"/>
<dbReference type="InterPro" id="IPR003675">
    <property type="entry name" value="Rce1/LyrA-like_dom"/>
</dbReference>
<dbReference type="GO" id="GO:0004175">
    <property type="term" value="F:endopeptidase activity"/>
    <property type="evidence" value="ECO:0007669"/>
    <property type="project" value="UniProtKB-ARBA"/>
</dbReference>
<feature type="transmembrane region" description="Helical" evidence="1">
    <location>
        <begin position="118"/>
        <end position="140"/>
    </location>
</feature>
<feature type="transmembrane region" description="Helical" evidence="1">
    <location>
        <begin position="215"/>
        <end position="233"/>
    </location>
</feature>
<evidence type="ECO:0000313" key="4">
    <source>
        <dbReference type="Proteomes" id="UP000291562"/>
    </source>
</evidence>
<keyword evidence="3" id="KW-0645">Protease</keyword>
<dbReference type="Proteomes" id="UP000291562">
    <property type="component" value="Chromosome"/>
</dbReference>
<dbReference type="EMBL" id="CP035704">
    <property type="protein sequence ID" value="QBB70996.1"/>
    <property type="molecule type" value="Genomic_DNA"/>
</dbReference>
<accession>A0A411HKD4</accession>
<dbReference type="GO" id="GO:0080120">
    <property type="term" value="P:CAAX-box protein maturation"/>
    <property type="evidence" value="ECO:0007669"/>
    <property type="project" value="UniProtKB-ARBA"/>
</dbReference>
<keyword evidence="3" id="KW-0378">Hydrolase</keyword>
<proteinExistence type="predicted"/>
<dbReference type="OrthoDB" id="193898at2"/>
<dbReference type="AlphaFoldDB" id="A0A411HKD4"/>
<evidence type="ECO:0000256" key="1">
    <source>
        <dbReference type="SAM" id="Phobius"/>
    </source>
</evidence>